<evidence type="ECO:0000313" key="3">
    <source>
        <dbReference type="Proteomes" id="UP000585474"/>
    </source>
</evidence>
<accession>A0A7J0GX07</accession>
<name>A0A7J0GX07_9ERIC</name>
<reference evidence="2 3" key="1">
    <citation type="submission" date="2019-07" db="EMBL/GenBank/DDBJ databases">
        <title>De Novo Assembly of kiwifruit Actinidia rufa.</title>
        <authorList>
            <person name="Sugita-Konishi S."/>
            <person name="Sato K."/>
            <person name="Mori E."/>
            <person name="Abe Y."/>
            <person name="Kisaki G."/>
            <person name="Hamano K."/>
            <person name="Suezawa K."/>
            <person name="Otani M."/>
            <person name="Fukuda T."/>
            <person name="Manabe T."/>
            <person name="Gomi K."/>
            <person name="Tabuchi M."/>
            <person name="Akimitsu K."/>
            <person name="Kataoka I."/>
        </authorList>
    </citation>
    <scope>NUCLEOTIDE SEQUENCE [LARGE SCALE GENOMIC DNA]</scope>
    <source>
        <strain evidence="3">cv. Fuchu</strain>
    </source>
</reference>
<evidence type="ECO:0000256" key="1">
    <source>
        <dbReference type="SAM" id="MobiDB-lite"/>
    </source>
</evidence>
<feature type="compositionally biased region" description="Acidic residues" evidence="1">
    <location>
        <begin position="134"/>
        <end position="158"/>
    </location>
</feature>
<feature type="compositionally biased region" description="Acidic residues" evidence="1">
    <location>
        <begin position="101"/>
        <end position="117"/>
    </location>
</feature>
<dbReference type="OrthoDB" id="1750657at2759"/>
<sequence length="158" mass="17859">MSGVFLRLDNHSLAWIQFKYERGSLGHMHTLCPLTNTQATYLIHTMLNRARHLHDVSLLIDDFFLLNSLVLHANRNSNLNRTTCILILWTVDEMEPSSSNDSEDTESDQNGSGDEDSRDGSFGNEHGASHNSDDMDDPNDEDVEMENQQQDEESSFGS</sequence>
<comment type="caution">
    <text evidence="2">The sequence shown here is derived from an EMBL/GenBank/DDBJ whole genome shotgun (WGS) entry which is preliminary data.</text>
</comment>
<dbReference type="EMBL" id="BJWL01000024">
    <property type="protein sequence ID" value="GFZ15271.1"/>
    <property type="molecule type" value="Genomic_DNA"/>
</dbReference>
<evidence type="ECO:0000313" key="2">
    <source>
        <dbReference type="EMBL" id="GFZ15271.1"/>
    </source>
</evidence>
<proteinExistence type="predicted"/>
<protein>
    <submittedName>
        <fullName evidence="2">Uncharacterized protein</fullName>
    </submittedName>
</protein>
<dbReference type="AlphaFoldDB" id="A0A7J0GX07"/>
<keyword evidence="3" id="KW-1185">Reference proteome</keyword>
<organism evidence="2 3">
    <name type="scientific">Actinidia rufa</name>
    <dbReference type="NCBI Taxonomy" id="165716"/>
    <lineage>
        <taxon>Eukaryota</taxon>
        <taxon>Viridiplantae</taxon>
        <taxon>Streptophyta</taxon>
        <taxon>Embryophyta</taxon>
        <taxon>Tracheophyta</taxon>
        <taxon>Spermatophyta</taxon>
        <taxon>Magnoliopsida</taxon>
        <taxon>eudicotyledons</taxon>
        <taxon>Gunneridae</taxon>
        <taxon>Pentapetalae</taxon>
        <taxon>asterids</taxon>
        <taxon>Ericales</taxon>
        <taxon>Actinidiaceae</taxon>
        <taxon>Actinidia</taxon>
    </lineage>
</organism>
<feature type="region of interest" description="Disordered" evidence="1">
    <location>
        <begin position="95"/>
        <end position="158"/>
    </location>
</feature>
<dbReference type="Proteomes" id="UP000585474">
    <property type="component" value="Unassembled WGS sequence"/>
</dbReference>
<gene>
    <name evidence="2" type="ORF">Acr_24g0014610</name>
</gene>